<evidence type="ECO:0000259" key="1">
    <source>
        <dbReference type="Pfam" id="PF16092"/>
    </source>
</evidence>
<dbReference type="EnsemblMetazoa" id="XM_038017144.1">
    <property type="protein sequence ID" value="XP_037873072.1"/>
    <property type="gene ID" value="LOC105841942"/>
</dbReference>
<dbReference type="InterPro" id="IPR032151">
    <property type="entry name" value="CFAP61_N"/>
</dbReference>
<dbReference type="InterPro" id="IPR056299">
    <property type="entry name" value="CFAP61_dimer"/>
</dbReference>
<reference evidence="3" key="2">
    <citation type="submission" date="2022-06" db="UniProtKB">
        <authorList>
            <consortium name="EnsemblMetazoa"/>
        </authorList>
    </citation>
    <scope>IDENTIFICATION</scope>
    <source>
        <strain evidence="3">p50T (Dazao)</strain>
    </source>
</reference>
<keyword evidence="4" id="KW-1185">Reference proteome</keyword>
<dbReference type="InterPro" id="IPR036188">
    <property type="entry name" value="FAD/NAD-bd_sf"/>
</dbReference>
<dbReference type="PANTHER" id="PTHR21178">
    <property type="entry name" value="CILIA- AND FLAGELLA-ASSOCIATED PROTEIN 61"/>
    <property type="match status" value="1"/>
</dbReference>
<protein>
    <recommendedName>
        <fullName evidence="5">Cilia- and flagella-associated protein 61 N-terminal domain-containing protein</fullName>
    </recommendedName>
</protein>
<evidence type="ECO:0000259" key="2">
    <source>
        <dbReference type="Pfam" id="PF23150"/>
    </source>
</evidence>
<evidence type="ECO:0008006" key="5">
    <source>
        <dbReference type="Google" id="ProtNLM"/>
    </source>
</evidence>
<dbReference type="Pfam" id="PF23150">
    <property type="entry name" value="CFAP61_dimer"/>
    <property type="match status" value="1"/>
</dbReference>
<accession>A0A8R2M356</accession>
<proteinExistence type="predicted"/>
<feature type="domain" description="Cilia- and flagella-associated protein 61 N-terminal" evidence="1">
    <location>
        <begin position="16"/>
        <end position="275"/>
    </location>
</feature>
<dbReference type="PANTHER" id="PTHR21178:SF8">
    <property type="entry name" value="CILIA- AND FLAGELLA-ASSOCIATED PROTEIN 61"/>
    <property type="match status" value="1"/>
</dbReference>
<dbReference type="InterPro" id="IPR038884">
    <property type="entry name" value="CFAP61"/>
</dbReference>
<evidence type="ECO:0000313" key="4">
    <source>
        <dbReference type="Proteomes" id="UP000005204"/>
    </source>
</evidence>
<sequence length="1382" mass="160694">MSIFFDFDVGGRGRRFRRAVDHDRHDIDLFWNRNETEDLFGIREIGSLIELSTLSICMINEKKEVVGFMSLCDHPNIPGVDPSGWEVWIRNMFQKYYLSRQTLFIHFFCCKDQVKDYFVEEALASVFLNDPYLSQVVLVVSPNVSDDYFSSYQTFKKRNFYKHYSKREEDIDKQGYCLYVASRQEFCVKFKLRSAVEEDNDDIVEILDSKCPRLKELYGEYYISEIVGGRPESKRKIIVADYQDQVVGVMCLNSEINYKSLQDMYELRPYHGLMRATPLEKEEQNRNNVLLETFGEPIMLGRLSPFDDISSLEELKSDQAFQTKSPENTVINNAKYRRTSKVDFISEISMRQNVLFDNDNEYYEDQTSHIAVDLRESSHEIERCDINYLLDEDPFDYDIVNIDQTLLNIPEVLSYELLPRSTEIRTKSRLMSMCTQKYRRRNSMLNVNKVKISENIEYEGTPNAMMIELFGLREDLDNRHAFDLLKAAFEIMIEYDYCIIRVPTAEKSFPLLQHFIFVPSKYSASCTSALYIAHRNSVMGKLRVRQAELIDIPEICRMCQNLDYKETIRTIEKSISCTRNHISYVMMSGLTVVGVAILEPPENIDYFRGKFNISSYHTHKYHCKEKGLQCGFTTLKMVLSYSVFEPHFRFFARDIMRLSGASALIWLTGYRNKWVMKKANSLASVMIPLMPLESAVDYVIPDFKSDLTNKTFSFSAWFLPKKLTSVPMLYVTTRIVVVGASKTAMSFLNSLLFSDSSSYLLFTNVTLVSPNGLPYTKQSKPIAEMMFPTQNNTTDKHLKSIPYTYYVNVVHGTLVDIEKNTKYIVLSNGDRIHYDYLFLMFGKQFQHPNYLEPLLEKERNIALGKTPTYIRMDKLSHNALENQIDPNVTPENVFIINNTVEAKRALKYVQDSTWNYKTDFSSKIIVYGAKIQTYCCLTALLESKVPAENIVFVEPFPPENNTKTRVPIFCNVYVDRTVQEVLENLGIDVYSGYYFDNWEIDYDELVTRVDFISQYKRVRLDCAAFFYYGKRGINTQAYIAINKSGIVYDNGILIDNKFRTKDPNIYAAGPATAYCRKYYAESYKQKYYDSYEIGEKLGFQIQDELDPLFTKSSSTPKSDILLKRDSVIETAARQSVSSHKSLTYEEISEMQLPVFKKPLVTYCLLPGGLQYLEVRAPGKKIPHHYVQTMQFNGFVMETFKSGYFKLHLNNNMIVDGITCLSSKPYSIEKFKNIFGLSAVVLNNVHVRFTTKKIDNFYEYFSSPWAYFLYHQQTDELFAMVKELLPKGQSSGETVMEALYGMGQRIYDDQERKAINEIRTEFTKSHHIEVITDYVIEWLSENEVLLPMYIQTSEVVDYRHDIGRNPAFKKKKRSMKKLLSAVF</sequence>
<dbReference type="Proteomes" id="UP000005204">
    <property type="component" value="Unassembled WGS sequence"/>
</dbReference>
<dbReference type="Pfam" id="PF16092">
    <property type="entry name" value="CFAP61_N"/>
    <property type="match status" value="1"/>
</dbReference>
<feature type="domain" description="CFAP61 dimerisation" evidence="2">
    <location>
        <begin position="1153"/>
        <end position="1268"/>
    </location>
</feature>
<reference evidence="4" key="1">
    <citation type="journal article" date="2008" name="Insect Biochem. Mol. Biol.">
        <title>The genome of a lepidopteran model insect, the silkworm Bombyx mori.</title>
        <authorList>
            <consortium name="International Silkworm Genome Consortium"/>
        </authorList>
    </citation>
    <scope>NUCLEOTIDE SEQUENCE [LARGE SCALE GENOMIC DNA]</scope>
    <source>
        <strain evidence="4">p50T</strain>
    </source>
</reference>
<name>A0A8R2M356_BOMMO</name>
<dbReference type="SUPFAM" id="SSF51905">
    <property type="entry name" value="FAD/NAD(P)-binding domain"/>
    <property type="match status" value="1"/>
</dbReference>
<evidence type="ECO:0000313" key="3">
    <source>
        <dbReference type="EnsemblMetazoa" id="XP_037873072.1"/>
    </source>
</evidence>
<dbReference type="Gene3D" id="3.50.50.60">
    <property type="entry name" value="FAD/NAD(P)-binding domain"/>
    <property type="match status" value="2"/>
</dbReference>
<organism evidence="3 4">
    <name type="scientific">Bombyx mori</name>
    <name type="common">Silk moth</name>
    <dbReference type="NCBI Taxonomy" id="7091"/>
    <lineage>
        <taxon>Eukaryota</taxon>
        <taxon>Metazoa</taxon>
        <taxon>Ecdysozoa</taxon>
        <taxon>Arthropoda</taxon>
        <taxon>Hexapoda</taxon>
        <taxon>Insecta</taxon>
        <taxon>Pterygota</taxon>
        <taxon>Neoptera</taxon>
        <taxon>Endopterygota</taxon>
        <taxon>Lepidoptera</taxon>
        <taxon>Glossata</taxon>
        <taxon>Ditrysia</taxon>
        <taxon>Bombycoidea</taxon>
        <taxon>Bombycidae</taxon>
        <taxon>Bombycinae</taxon>
        <taxon>Bombyx</taxon>
    </lineage>
</organism>